<name>A0A2X0M1D8_9BASI</name>
<feature type="compositionally biased region" description="Low complexity" evidence="1">
    <location>
        <begin position="198"/>
        <end position="207"/>
    </location>
</feature>
<protein>
    <submittedName>
        <fullName evidence="2">BZ3500_MvSof-1268-A1-R1_Chr5-2g07824 protein</fullName>
    </submittedName>
</protein>
<evidence type="ECO:0000313" key="3">
    <source>
        <dbReference type="Proteomes" id="UP000249723"/>
    </source>
</evidence>
<dbReference type="Proteomes" id="UP000249723">
    <property type="component" value="Unassembled WGS sequence"/>
</dbReference>
<sequence>MPLPDESSRPSASSLIKRFEAISASQDSSSASAMNRSVSGGAPKRIWSNPSATTAPATSAVAPSLAVDTRTSISIDTSKPLPEPPTASDEATPNVEPELASTTLPEARFASSPGAKNPPSPTSQAPAESTTILFSGPSPTTPMRNFPPPIITQSSLDVDGPPVGAVPGSANGLLASSPPNPTSLTELVAGGSKHHSKSPSVDSTSSRVSHEGLSQPTSPRVDEQRLSAPPLRGEASPPPCDSEDSPQEKKFTFPAVESKEQEVAAESPAIDGSAPIKERLKVKSTSSSTSNARTKSTSPPIRRTVSPTVPTVPIVPKSRPSLTSPTASSLAKSRLSTDKSPPLSPKISPRTTNATLPKTTMTVGGVGAPRSSSSASLISRSGAPSPTPSTASRSSALEGTTRSRSSRATTPSTPSRSPPMTRKGTGSGTTTTTTTTTSSTLKTPARNTPRTPSASTPLRSSTPSKFSSRGSSAPISKTSPEGKKIPTRVGNVKMASRGRIGLAGAPAGPNPSPRGAKKVEQRTETPKTTVEDTQTEKEDEVEAPRHEDIPDIPSDEEERVFDPMTLQGGRPAPGRIGIPMDVETGRAVGDEQLKAAQG</sequence>
<gene>
    <name evidence="2" type="ORF">BZ3500_MVSOF-1268-A1-R1_CHR5-2G07824</name>
</gene>
<reference evidence="3" key="1">
    <citation type="submission" date="2016-10" db="EMBL/GenBank/DDBJ databases">
        <authorList>
            <person name="Jeantristanb JTB J.-T."/>
            <person name="Ricardo R."/>
        </authorList>
    </citation>
    <scope>NUCLEOTIDE SEQUENCE [LARGE SCALE GENOMIC DNA]</scope>
</reference>
<keyword evidence="3" id="KW-1185">Reference proteome</keyword>
<evidence type="ECO:0000313" key="2">
    <source>
        <dbReference type="EMBL" id="SCZ92390.1"/>
    </source>
</evidence>
<accession>A0A2X0M1D8</accession>
<feature type="compositionally biased region" description="Low complexity" evidence="1">
    <location>
        <begin position="22"/>
        <end position="39"/>
    </location>
</feature>
<dbReference type="STRING" id="289078.A0A2X0M1D8"/>
<evidence type="ECO:0000256" key="1">
    <source>
        <dbReference type="SAM" id="MobiDB-lite"/>
    </source>
</evidence>
<dbReference type="AlphaFoldDB" id="A0A2X0M1D8"/>
<dbReference type="OrthoDB" id="2538326at2759"/>
<dbReference type="EMBL" id="FMWP01000018">
    <property type="protein sequence ID" value="SCZ92390.1"/>
    <property type="molecule type" value="Genomic_DNA"/>
</dbReference>
<feature type="compositionally biased region" description="Low complexity" evidence="1">
    <location>
        <begin position="368"/>
        <end position="440"/>
    </location>
</feature>
<feature type="region of interest" description="Disordered" evidence="1">
    <location>
        <begin position="22"/>
        <end position="558"/>
    </location>
</feature>
<feature type="compositionally biased region" description="Polar residues" evidence="1">
    <location>
        <begin position="441"/>
        <end position="479"/>
    </location>
</feature>
<feature type="compositionally biased region" description="Low complexity" evidence="1">
    <location>
        <begin position="50"/>
        <end position="67"/>
    </location>
</feature>
<proteinExistence type="predicted"/>
<organism evidence="2 3">
    <name type="scientific">Microbotryum saponariae</name>
    <dbReference type="NCBI Taxonomy" id="289078"/>
    <lineage>
        <taxon>Eukaryota</taxon>
        <taxon>Fungi</taxon>
        <taxon>Dikarya</taxon>
        <taxon>Basidiomycota</taxon>
        <taxon>Pucciniomycotina</taxon>
        <taxon>Microbotryomycetes</taxon>
        <taxon>Microbotryales</taxon>
        <taxon>Microbotryaceae</taxon>
        <taxon>Microbotryum</taxon>
    </lineage>
</organism>
<feature type="compositionally biased region" description="Basic and acidic residues" evidence="1">
    <location>
        <begin position="246"/>
        <end position="262"/>
    </location>
</feature>
<feature type="compositionally biased region" description="Polar residues" evidence="1">
    <location>
        <begin position="349"/>
        <end position="362"/>
    </location>
</feature>
<feature type="compositionally biased region" description="Polar residues" evidence="1">
    <location>
        <begin position="283"/>
        <end position="298"/>
    </location>
</feature>
<feature type="compositionally biased region" description="Polar residues" evidence="1">
    <location>
        <begin position="320"/>
        <end position="331"/>
    </location>
</feature>
<feature type="compositionally biased region" description="Polar residues" evidence="1">
    <location>
        <begin position="122"/>
        <end position="143"/>
    </location>
</feature>
<feature type="compositionally biased region" description="Low complexity" evidence="1">
    <location>
        <begin position="299"/>
        <end position="316"/>
    </location>
</feature>